<dbReference type="InterPro" id="IPR013022">
    <property type="entry name" value="Xyl_isomerase-like_TIM-brl"/>
</dbReference>
<dbReference type="Gene3D" id="3.20.20.150">
    <property type="entry name" value="Divalent-metal-dependent TIM barrel enzymes"/>
    <property type="match status" value="1"/>
</dbReference>
<dbReference type="InterPro" id="IPR036237">
    <property type="entry name" value="Xyl_isomerase-like_sf"/>
</dbReference>
<dbReference type="PANTHER" id="PTHR12110">
    <property type="entry name" value="HYDROXYPYRUVATE ISOMERASE"/>
    <property type="match status" value="1"/>
</dbReference>
<comment type="caution">
    <text evidence="2">The sequence shown here is derived from an EMBL/GenBank/DDBJ whole genome shotgun (WGS) entry which is preliminary data.</text>
</comment>
<dbReference type="GO" id="GO:0016853">
    <property type="term" value="F:isomerase activity"/>
    <property type="evidence" value="ECO:0007669"/>
    <property type="project" value="UniProtKB-KW"/>
</dbReference>
<sequence>MKLSVGGYSFCNSFRAGTMDVFGYLETVKYRYGLDAVDLWNGFFADGTGELCRVPDEDYIRKIRQALDERELILANFAIDKAHIWDPDPVEREALHKNALDHLKMSAALGAQTVRIDTGIYETTEITEEQFEYIVNRFREYCEFAKDNGFLIGPENHMGPSLVPGTMARIAEAVDHPSYGILLHIGRWREDVEQGDAMVARWTVHTHFSAHTVTGPEAVEKVRMLRAAGYDGYWAVEYNAPNNQYGEVEWLLASVKRVLAASEAE</sequence>
<name>A0ABW3D5X2_9BACL</name>
<evidence type="ECO:0000313" key="2">
    <source>
        <dbReference type="EMBL" id="MFD0868681.1"/>
    </source>
</evidence>
<protein>
    <submittedName>
        <fullName evidence="2">Sugar phosphate isomerase/epimerase family protein</fullName>
    </submittedName>
</protein>
<gene>
    <name evidence="2" type="ORF">ACFQ03_05930</name>
</gene>
<feature type="domain" description="Xylose isomerase-like TIM barrel" evidence="1">
    <location>
        <begin position="32"/>
        <end position="250"/>
    </location>
</feature>
<dbReference type="EMBL" id="JBHTIU010000021">
    <property type="protein sequence ID" value="MFD0868681.1"/>
    <property type="molecule type" value="Genomic_DNA"/>
</dbReference>
<dbReference type="Proteomes" id="UP001597120">
    <property type="component" value="Unassembled WGS sequence"/>
</dbReference>
<keyword evidence="3" id="KW-1185">Reference proteome</keyword>
<dbReference type="InterPro" id="IPR050312">
    <property type="entry name" value="IolE/XylAMocC-like"/>
</dbReference>
<proteinExistence type="predicted"/>
<evidence type="ECO:0000313" key="3">
    <source>
        <dbReference type="Proteomes" id="UP001597120"/>
    </source>
</evidence>
<evidence type="ECO:0000259" key="1">
    <source>
        <dbReference type="Pfam" id="PF01261"/>
    </source>
</evidence>
<accession>A0ABW3D5X2</accession>
<reference evidence="3" key="1">
    <citation type="journal article" date="2019" name="Int. J. Syst. Evol. Microbiol.">
        <title>The Global Catalogue of Microorganisms (GCM) 10K type strain sequencing project: providing services to taxonomists for standard genome sequencing and annotation.</title>
        <authorList>
            <consortium name="The Broad Institute Genomics Platform"/>
            <consortium name="The Broad Institute Genome Sequencing Center for Infectious Disease"/>
            <person name="Wu L."/>
            <person name="Ma J."/>
        </authorList>
    </citation>
    <scope>NUCLEOTIDE SEQUENCE [LARGE SCALE GENOMIC DNA]</scope>
    <source>
        <strain evidence="3">CCUG 57263</strain>
    </source>
</reference>
<dbReference type="PANTHER" id="PTHR12110:SF53">
    <property type="entry name" value="BLR5974 PROTEIN"/>
    <property type="match status" value="1"/>
</dbReference>
<dbReference type="SUPFAM" id="SSF51658">
    <property type="entry name" value="Xylose isomerase-like"/>
    <property type="match status" value="1"/>
</dbReference>
<keyword evidence="2" id="KW-0413">Isomerase</keyword>
<dbReference type="Pfam" id="PF01261">
    <property type="entry name" value="AP_endonuc_2"/>
    <property type="match status" value="1"/>
</dbReference>
<organism evidence="2 3">
    <name type="scientific">Paenibacillus residui</name>
    <dbReference type="NCBI Taxonomy" id="629724"/>
    <lineage>
        <taxon>Bacteria</taxon>
        <taxon>Bacillati</taxon>
        <taxon>Bacillota</taxon>
        <taxon>Bacilli</taxon>
        <taxon>Bacillales</taxon>
        <taxon>Paenibacillaceae</taxon>
        <taxon>Paenibacillus</taxon>
    </lineage>
</organism>
<dbReference type="RefSeq" id="WP_144937907.1">
    <property type="nucleotide sequence ID" value="NZ_JBHTIU010000021.1"/>
</dbReference>